<reference evidence="2 3" key="1">
    <citation type="submission" date="2018-08" db="EMBL/GenBank/DDBJ databases">
        <title>Recombination of ecologically and evolutionarily significant loci maintains genetic cohesion in the Pseudomonas syringae species complex.</title>
        <authorList>
            <person name="Dillon M."/>
            <person name="Thakur S."/>
            <person name="Almeida R.N.D."/>
            <person name="Weir B.S."/>
            <person name="Guttman D.S."/>
        </authorList>
    </citation>
    <scope>NUCLEOTIDE SEQUENCE [LARGE SCALE GENOMIC DNA]</scope>
    <source>
        <strain evidence="2 3">88_10</strain>
    </source>
</reference>
<dbReference type="EMBL" id="RBNL01003034">
    <property type="protein sequence ID" value="RML59530.1"/>
    <property type="molecule type" value="Genomic_DNA"/>
</dbReference>
<dbReference type="Proteomes" id="UP000282378">
    <property type="component" value="Unassembled WGS sequence"/>
</dbReference>
<dbReference type="SUPFAM" id="SSF52540">
    <property type="entry name" value="P-loop containing nucleoside triphosphate hydrolases"/>
    <property type="match status" value="1"/>
</dbReference>
<feature type="non-terminal residue" evidence="2">
    <location>
        <position position="77"/>
    </location>
</feature>
<comment type="caution">
    <text evidence="2">The sequence shown here is derived from an EMBL/GenBank/DDBJ whole genome shotgun (WGS) entry which is preliminary data.</text>
</comment>
<dbReference type="Pfam" id="PF13087">
    <property type="entry name" value="AAA_12"/>
    <property type="match status" value="1"/>
</dbReference>
<feature type="domain" description="DNA2/NAM7 helicase-like C-terminal" evidence="1">
    <location>
        <begin position="3"/>
        <end position="50"/>
    </location>
</feature>
<protein>
    <recommendedName>
        <fullName evidence="1">DNA2/NAM7 helicase-like C-terminal domain-containing protein</fullName>
    </recommendedName>
</protein>
<dbReference type="Gene3D" id="3.40.50.300">
    <property type="entry name" value="P-loop containing nucleotide triphosphate hydrolases"/>
    <property type="match status" value="1"/>
</dbReference>
<gene>
    <name evidence="2" type="ORF">APX70_01065</name>
</gene>
<organism evidence="2 3">
    <name type="scientific">Pseudomonas syringae pv. maculicola</name>
    <dbReference type="NCBI Taxonomy" id="59511"/>
    <lineage>
        <taxon>Bacteria</taxon>
        <taxon>Pseudomonadati</taxon>
        <taxon>Pseudomonadota</taxon>
        <taxon>Gammaproteobacteria</taxon>
        <taxon>Pseudomonadales</taxon>
        <taxon>Pseudomonadaceae</taxon>
        <taxon>Pseudomonas</taxon>
    </lineage>
</organism>
<evidence type="ECO:0000313" key="3">
    <source>
        <dbReference type="Proteomes" id="UP000282378"/>
    </source>
</evidence>
<dbReference type="InterPro" id="IPR027417">
    <property type="entry name" value="P-loop_NTPase"/>
</dbReference>
<dbReference type="AlphaFoldDB" id="A0A3M2X6X0"/>
<proteinExistence type="predicted"/>
<dbReference type="InterPro" id="IPR041679">
    <property type="entry name" value="DNA2/NAM7-like_C"/>
</dbReference>
<evidence type="ECO:0000259" key="1">
    <source>
        <dbReference type="Pfam" id="PF13087"/>
    </source>
</evidence>
<accession>A0A3M2X6X0</accession>
<sequence length="77" mass="8710">MHKFQGRECDEIVFSTVLDKHKSPERLSFVDDARMVNVAVSRAKNRFTLVTGDGVFKAGNGHIAALIRYMEYYAEDG</sequence>
<evidence type="ECO:0000313" key="2">
    <source>
        <dbReference type="EMBL" id="RML59530.1"/>
    </source>
</evidence>
<name>A0A3M2X6X0_PSEYM</name>